<name>A0A0N4UBB7_DRAME</name>
<evidence type="ECO:0000313" key="4">
    <source>
        <dbReference type="Proteomes" id="UP000038040"/>
    </source>
</evidence>
<dbReference type="WBParaSite" id="DME_0000448701-mRNA-1">
    <property type="protein sequence ID" value="DME_0000448701-mRNA-1"/>
    <property type="gene ID" value="DME_0000448701"/>
</dbReference>
<evidence type="ECO:0000313" key="5">
    <source>
        <dbReference type="Proteomes" id="UP000274756"/>
    </source>
</evidence>
<accession>A0A0N4UBB7</accession>
<feature type="coiled-coil region" evidence="1">
    <location>
        <begin position="220"/>
        <end position="297"/>
    </location>
</feature>
<dbReference type="Pfam" id="PF18694">
    <property type="entry name" value="TDP-43_N"/>
    <property type="match status" value="1"/>
</dbReference>
<evidence type="ECO:0000313" key="3">
    <source>
        <dbReference type="EMBL" id="VDN58397.1"/>
    </source>
</evidence>
<dbReference type="Proteomes" id="UP000038040">
    <property type="component" value="Unplaced"/>
</dbReference>
<evidence type="ECO:0000313" key="6">
    <source>
        <dbReference type="WBParaSite" id="DME_0000448701-mRNA-1"/>
    </source>
</evidence>
<sequence>MVIKRAERIELDFEQLQLLQFFINRFLSQHLVKFISYISSTVTRFYERATRDRNKGTYTRRKILVNFAPGWVKIQLEAVDIPLENDETLLLSAVQSLIPGAHGLYYREDDQKKALKYDGSTGRVHKGSQGWHSTPIYVHLAHGYRNSCGSSEQYENATRTFEKSVNAVHRMIASTGLMKREASPGKINDSKFLTKSDEMKRTNEQKVGENAEEIFIKSDEFSLQNENKNLKLKLDQLQKELEEMKKFGMQNSVAGGERLLYATLLDSEQNAMLEQGLNNMKIAKEQVEIELREERIRAQQSDFIKSSLISDLELSLSEHKHWLSDARKRIIMLEEELTNKGSEYETKKIYLEGFVEDLQNNAVGNEPHCSIQRQGFESYPWPFHQPTFAKVPLENRSKGITLVRQLMRIPLHIMTNFEYRILNSAMQHELAESGKEIDRLYGEIERIKQEFAERSSEHANEYYGAIAGLKDELISKESFIRTLNHEKSVAEWSLGEHRQWLSDANHRISELEEMLKRKESEPNENYEKTLS</sequence>
<dbReference type="EMBL" id="UYYG01001168">
    <property type="protein sequence ID" value="VDN58397.1"/>
    <property type="molecule type" value="Genomic_DNA"/>
</dbReference>
<dbReference type="CDD" id="cd19609">
    <property type="entry name" value="NTD_TDP-43"/>
    <property type="match status" value="1"/>
</dbReference>
<reference evidence="3 5" key="2">
    <citation type="submission" date="2018-11" db="EMBL/GenBank/DDBJ databases">
        <authorList>
            <consortium name="Pathogen Informatics"/>
        </authorList>
    </citation>
    <scope>NUCLEOTIDE SEQUENCE [LARGE SCALE GENOMIC DNA]</scope>
</reference>
<dbReference type="InterPro" id="IPR041105">
    <property type="entry name" value="TDP-43_N"/>
</dbReference>
<proteinExistence type="predicted"/>
<gene>
    <name evidence="3" type="ORF">DME_LOCUS8370</name>
</gene>
<keyword evidence="1" id="KW-0175">Coiled coil</keyword>
<evidence type="ECO:0000259" key="2">
    <source>
        <dbReference type="Pfam" id="PF18694"/>
    </source>
</evidence>
<dbReference type="STRING" id="318479.A0A0N4UBB7"/>
<reference evidence="6" key="1">
    <citation type="submission" date="2017-02" db="UniProtKB">
        <authorList>
            <consortium name="WormBaseParasite"/>
        </authorList>
    </citation>
    <scope>IDENTIFICATION</scope>
</reference>
<dbReference type="OrthoDB" id="2020831at2759"/>
<protein>
    <submittedName>
        <fullName evidence="6">TDP43_N domain-containing protein</fullName>
    </submittedName>
</protein>
<evidence type="ECO:0000256" key="1">
    <source>
        <dbReference type="SAM" id="Coils"/>
    </source>
</evidence>
<organism evidence="4 6">
    <name type="scientific">Dracunculus medinensis</name>
    <name type="common">Guinea worm</name>
    <dbReference type="NCBI Taxonomy" id="318479"/>
    <lineage>
        <taxon>Eukaryota</taxon>
        <taxon>Metazoa</taxon>
        <taxon>Ecdysozoa</taxon>
        <taxon>Nematoda</taxon>
        <taxon>Chromadorea</taxon>
        <taxon>Rhabditida</taxon>
        <taxon>Spirurina</taxon>
        <taxon>Dracunculoidea</taxon>
        <taxon>Dracunculidae</taxon>
        <taxon>Dracunculus</taxon>
    </lineage>
</organism>
<feature type="domain" description="TAR DNA-binding protein 43 N-terminal" evidence="2">
    <location>
        <begin position="76"/>
        <end position="139"/>
    </location>
</feature>
<dbReference type="AlphaFoldDB" id="A0A0N4UBB7"/>
<dbReference type="Proteomes" id="UP000274756">
    <property type="component" value="Unassembled WGS sequence"/>
</dbReference>
<keyword evidence="5" id="KW-1185">Reference proteome</keyword>